<keyword evidence="1" id="KW-1133">Transmembrane helix</keyword>
<reference evidence="2" key="1">
    <citation type="submission" date="2021-01" db="EMBL/GenBank/DDBJ databases">
        <authorList>
            <consortium name="Genoscope - CEA"/>
            <person name="William W."/>
        </authorList>
    </citation>
    <scope>NUCLEOTIDE SEQUENCE</scope>
</reference>
<protein>
    <recommendedName>
        <fullName evidence="4">Transmembrane protein</fullName>
    </recommendedName>
</protein>
<sequence length="109" mass="13064">MYLQNILEIMIMIIIMRNNYRLAAISALISYSLNLYLVSMQSKFTQLEVIVLRSRNYNNGQKEMALLDSQYIFKFYDKIATTKYLKYQERLQLCLKVNRLIQSHRINTQ</sequence>
<dbReference type="EMBL" id="CAJJDN010000042">
    <property type="protein sequence ID" value="CAD8081443.1"/>
    <property type="molecule type" value="Genomic_DNA"/>
</dbReference>
<evidence type="ECO:0000313" key="2">
    <source>
        <dbReference type="EMBL" id="CAD8081443.1"/>
    </source>
</evidence>
<dbReference type="AlphaFoldDB" id="A0A8S1MWJ9"/>
<evidence type="ECO:0000256" key="1">
    <source>
        <dbReference type="SAM" id="Phobius"/>
    </source>
</evidence>
<accession>A0A8S1MWJ9</accession>
<comment type="caution">
    <text evidence="2">The sequence shown here is derived from an EMBL/GenBank/DDBJ whole genome shotgun (WGS) entry which is preliminary data.</text>
</comment>
<gene>
    <name evidence="2" type="ORF">PSON_ATCC_30995.1.T0420040</name>
</gene>
<proteinExistence type="predicted"/>
<evidence type="ECO:0000313" key="3">
    <source>
        <dbReference type="Proteomes" id="UP000692954"/>
    </source>
</evidence>
<keyword evidence="1" id="KW-0812">Transmembrane</keyword>
<feature type="transmembrane region" description="Helical" evidence="1">
    <location>
        <begin position="20"/>
        <end position="38"/>
    </location>
</feature>
<organism evidence="2 3">
    <name type="scientific">Paramecium sonneborni</name>
    <dbReference type="NCBI Taxonomy" id="65129"/>
    <lineage>
        <taxon>Eukaryota</taxon>
        <taxon>Sar</taxon>
        <taxon>Alveolata</taxon>
        <taxon>Ciliophora</taxon>
        <taxon>Intramacronucleata</taxon>
        <taxon>Oligohymenophorea</taxon>
        <taxon>Peniculida</taxon>
        <taxon>Parameciidae</taxon>
        <taxon>Paramecium</taxon>
    </lineage>
</organism>
<keyword evidence="1" id="KW-0472">Membrane</keyword>
<name>A0A8S1MWJ9_9CILI</name>
<dbReference type="Proteomes" id="UP000692954">
    <property type="component" value="Unassembled WGS sequence"/>
</dbReference>
<evidence type="ECO:0008006" key="4">
    <source>
        <dbReference type="Google" id="ProtNLM"/>
    </source>
</evidence>
<keyword evidence="3" id="KW-1185">Reference proteome</keyword>